<feature type="domain" description="Virulence factor" evidence="1">
    <location>
        <begin position="2"/>
        <end position="37"/>
    </location>
</feature>
<name>A0A383ESY0_9ZZZZ</name>
<dbReference type="InterPro" id="IPR025989">
    <property type="entry name" value="Virulence_F_dom"/>
</dbReference>
<organism evidence="2">
    <name type="scientific">marine metagenome</name>
    <dbReference type="NCBI Taxonomy" id="408172"/>
    <lineage>
        <taxon>unclassified sequences</taxon>
        <taxon>metagenomes</taxon>
        <taxon>ecological metagenomes</taxon>
    </lineage>
</organism>
<dbReference type="AlphaFoldDB" id="A0A383ESY0"/>
<accession>A0A383ESY0</accession>
<dbReference type="EMBL" id="UINC01228623">
    <property type="protein sequence ID" value="SVE60016.1"/>
    <property type="molecule type" value="Genomic_DNA"/>
</dbReference>
<gene>
    <name evidence="2" type="ORF">METZ01_LOCUS512870</name>
</gene>
<sequence length="41" mass="4824">MYWKEIPVNIQITDKNNTTTSHQLPQRFQEAVDRIAMFDGS</sequence>
<protein>
    <recommendedName>
        <fullName evidence="1">Virulence factor domain-containing protein</fullName>
    </recommendedName>
</protein>
<reference evidence="2" key="1">
    <citation type="submission" date="2018-05" db="EMBL/GenBank/DDBJ databases">
        <authorList>
            <person name="Lanie J.A."/>
            <person name="Ng W.-L."/>
            <person name="Kazmierczak K.M."/>
            <person name="Andrzejewski T.M."/>
            <person name="Davidsen T.M."/>
            <person name="Wayne K.J."/>
            <person name="Tettelin H."/>
            <person name="Glass J.I."/>
            <person name="Rusch D."/>
            <person name="Podicherti R."/>
            <person name="Tsui H.-C.T."/>
            <person name="Winkler M.E."/>
        </authorList>
    </citation>
    <scope>NUCLEOTIDE SEQUENCE</scope>
</reference>
<dbReference type="Pfam" id="PF13769">
    <property type="entry name" value="Virulence_fact"/>
    <property type="match status" value="1"/>
</dbReference>
<feature type="non-terminal residue" evidence="2">
    <location>
        <position position="41"/>
    </location>
</feature>
<evidence type="ECO:0000313" key="2">
    <source>
        <dbReference type="EMBL" id="SVE60016.1"/>
    </source>
</evidence>
<evidence type="ECO:0000259" key="1">
    <source>
        <dbReference type="Pfam" id="PF13769"/>
    </source>
</evidence>
<proteinExistence type="predicted"/>